<dbReference type="GO" id="GO:0015562">
    <property type="term" value="F:efflux transmembrane transporter activity"/>
    <property type="evidence" value="ECO:0007669"/>
    <property type="project" value="InterPro"/>
</dbReference>
<dbReference type="HOGENOM" id="CLU_040540_0_0_6"/>
<proteinExistence type="predicted"/>
<dbReference type="AlphaFoldDB" id="Q31FQ4"/>
<protein>
    <submittedName>
        <fullName evidence="2">RND outer membrane protein</fullName>
    </submittedName>
</protein>
<reference evidence="2" key="1">
    <citation type="submission" date="2006-07" db="EMBL/GenBank/DDBJ databases">
        <title>Complete sequence of Thiomicrospira crunogena XCL-2.</title>
        <authorList>
            <consortium name="US DOE Joint Genome Institute"/>
            <person name="Copeland A."/>
            <person name="Lucas S."/>
            <person name="Lapidus A."/>
            <person name="Barry K."/>
            <person name="Detter J.C."/>
            <person name="Glavina del Rio T."/>
            <person name="Hammon N."/>
            <person name="Israni S."/>
            <person name="Dalin E."/>
            <person name="Tice H."/>
            <person name="Pitluck S."/>
            <person name="Chain P."/>
            <person name="Malfatti S."/>
            <person name="Shin M."/>
            <person name="Vergez L."/>
            <person name="Schmutz J."/>
            <person name="Larimer F."/>
            <person name="Land M."/>
            <person name="Hauser L."/>
            <person name="Kyrpides N."/>
            <person name="Lykidis A."/>
            <person name="Scott K.M."/>
            <person name="Sievert S."/>
            <person name="Kerfeld C."/>
            <person name="Freyermuth S."/>
            <person name="Dobrinski K."/>
            <person name="Boller A."/>
            <person name="Fitzpatrick K."/>
            <person name="Thoma P."/>
            <person name="Moore J."/>
            <person name="Richardson P."/>
        </authorList>
    </citation>
    <scope>NUCLEOTIDE SEQUENCE</scope>
    <source>
        <strain evidence="2">XCL-2</strain>
    </source>
</reference>
<dbReference type="EMBL" id="CP000109">
    <property type="protein sequence ID" value="ABB42019.1"/>
    <property type="molecule type" value="Genomic_DNA"/>
</dbReference>
<organism evidence="2">
    <name type="scientific">Hydrogenovibrio crunogenus (strain DSM 25203 / XCL-2)</name>
    <name type="common">Thiomicrospira crunogena</name>
    <dbReference type="NCBI Taxonomy" id="317025"/>
    <lineage>
        <taxon>Bacteria</taxon>
        <taxon>Pseudomonadati</taxon>
        <taxon>Pseudomonadota</taxon>
        <taxon>Gammaproteobacteria</taxon>
        <taxon>Thiotrichales</taxon>
        <taxon>Piscirickettsiaceae</taxon>
        <taxon>Hydrogenovibrio</taxon>
    </lineage>
</organism>
<dbReference type="eggNOG" id="COG1538">
    <property type="taxonomic scope" value="Bacteria"/>
</dbReference>
<dbReference type="SUPFAM" id="SSF56954">
    <property type="entry name" value="Outer membrane efflux proteins (OEP)"/>
    <property type="match status" value="1"/>
</dbReference>
<name>Q31FQ4_HYDCU</name>
<dbReference type="Gene3D" id="1.20.1600.10">
    <property type="entry name" value="Outer membrane efflux proteins (OEP)"/>
    <property type="match status" value="1"/>
</dbReference>
<evidence type="ECO:0000313" key="2">
    <source>
        <dbReference type="EMBL" id="ABB42019.1"/>
    </source>
</evidence>
<feature type="signal peptide" evidence="1">
    <location>
        <begin position="1"/>
        <end position="23"/>
    </location>
</feature>
<sequence>MKKFSISYMIGVVLYFSSLSVYAQSTDWQYWLSAQIQKHPDMIAAREQLLGNNAKADAIEQPLYNPELSSELERNGKQNNYQLGIRQTIDWWDRREVSRLKSGYIRNASEALYQQQVLQATAEAMATLVEWRAAKNVAAIAKKQYQQLQTQLELVQKRQRLGDLGSIDAELTFLSLSQQLAQVAEAKVVLKKSEAKARELIPSWTPKLGGVPQDFWPSSLSSNSNQDLLKHPRVASAYARWQSQKEEAELARRTAKADPTVGIKTGQDGGKNVIGLTLSIPLNVRNDFSAETRAAERAGLEEKARFQSIYRKQRFSWQAAYSVWKSFDQQYQRWKKLAQGRVEKSAELLERQWNSRDLSTTDYLLALNQRAESLIAGIELEKQTQLALLDALKQSGLLLQAKNAEHQITGIRK</sequence>
<dbReference type="STRING" id="317025.Tcr_1426"/>
<dbReference type="OrthoDB" id="5801460at2"/>
<feature type="chain" id="PRO_5004220386" evidence="1">
    <location>
        <begin position="24"/>
        <end position="413"/>
    </location>
</feature>
<dbReference type="KEGG" id="tcx:Tcr_1426"/>
<evidence type="ECO:0000256" key="1">
    <source>
        <dbReference type="SAM" id="SignalP"/>
    </source>
</evidence>
<accession>Q31FQ4</accession>
<keyword evidence="1" id="KW-0732">Signal</keyword>
<gene>
    <name evidence="2" type="ordered locus">Tcr_1426</name>
</gene>